<evidence type="ECO:0000256" key="4">
    <source>
        <dbReference type="ARBA" id="ARBA00022737"/>
    </source>
</evidence>
<dbReference type="CDD" id="cd00207">
    <property type="entry name" value="fer2"/>
    <property type="match status" value="1"/>
</dbReference>
<feature type="domain" description="2Fe-2S ferredoxin-type" evidence="7">
    <location>
        <begin position="1"/>
        <end position="78"/>
    </location>
</feature>
<dbReference type="PROSITE" id="PS51085">
    <property type="entry name" value="2FE2S_FER_2"/>
    <property type="match status" value="1"/>
</dbReference>
<organism evidence="10 11">
    <name type="scientific">Pleomorphomonas carboxyditropha</name>
    <dbReference type="NCBI Taxonomy" id="2023338"/>
    <lineage>
        <taxon>Bacteria</taxon>
        <taxon>Pseudomonadati</taxon>
        <taxon>Pseudomonadota</taxon>
        <taxon>Alphaproteobacteria</taxon>
        <taxon>Hyphomicrobiales</taxon>
        <taxon>Pleomorphomonadaceae</taxon>
        <taxon>Pleomorphomonas</taxon>
    </lineage>
</organism>
<keyword evidence="6" id="KW-0411">Iron-sulfur</keyword>
<dbReference type="SUPFAM" id="SSF54292">
    <property type="entry name" value="2Fe-2S ferredoxin-like"/>
    <property type="match status" value="1"/>
</dbReference>
<evidence type="ECO:0000259" key="8">
    <source>
        <dbReference type="PROSITE" id="PS51379"/>
    </source>
</evidence>
<gene>
    <name evidence="10" type="ORF">CJ014_17750</name>
</gene>
<dbReference type="GO" id="GO:0008901">
    <property type="term" value="F:ferredoxin hydrogenase activity"/>
    <property type="evidence" value="ECO:0007669"/>
    <property type="project" value="InterPro"/>
</dbReference>
<dbReference type="InterPro" id="IPR013352">
    <property type="entry name" value="Fe_hydrogenase_subset"/>
</dbReference>
<evidence type="ECO:0000259" key="7">
    <source>
        <dbReference type="PROSITE" id="PS51085"/>
    </source>
</evidence>
<dbReference type="InterPro" id="IPR050340">
    <property type="entry name" value="Cytosolic_Fe-S_CAF"/>
</dbReference>
<evidence type="ECO:0000256" key="1">
    <source>
        <dbReference type="ARBA" id="ARBA00005404"/>
    </source>
</evidence>
<dbReference type="InterPro" id="IPR036010">
    <property type="entry name" value="2Fe-2S_ferredoxin-like_sf"/>
</dbReference>
<dbReference type="Pfam" id="PF02906">
    <property type="entry name" value="Fe_hyd_lg_C"/>
    <property type="match status" value="1"/>
</dbReference>
<dbReference type="SMART" id="SM00902">
    <property type="entry name" value="Fe_hyd_SSU"/>
    <property type="match status" value="1"/>
</dbReference>
<dbReference type="Pfam" id="PF13510">
    <property type="entry name" value="Fer2_4"/>
    <property type="match status" value="1"/>
</dbReference>
<dbReference type="InterPro" id="IPR019574">
    <property type="entry name" value="NADH_UbQ_OxRdtase_Gsu_4Fe4S-bd"/>
</dbReference>
<dbReference type="Gene3D" id="3.30.70.20">
    <property type="match status" value="1"/>
</dbReference>
<keyword evidence="11" id="KW-1185">Reference proteome</keyword>
<feature type="domain" description="4Fe-4S ferredoxin-type" evidence="8">
    <location>
        <begin position="137"/>
        <end position="166"/>
    </location>
</feature>
<evidence type="ECO:0000256" key="5">
    <source>
        <dbReference type="ARBA" id="ARBA00023004"/>
    </source>
</evidence>
<evidence type="ECO:0000313" key="11">
    <source>
        <dbReference type="Proteomes" id="UP000231070"/>
    </source>
</evidence>
<feature type="domain" description="4Fe-4S ferredoxin-type" evidence="8">
    <location>
        <begin position="180"/>
        <end position="210"/>
    </location>
</feature>
<dbReference type="PANTHER" id="PTHR11615">
    <property type="entry name" value="NITRATE, FORMATE, IRON DEHYDROGENASE"/>
    <property type="match status" value="1"/>
</dbReference>
<reference evidence="10 11" key="1">
    <citation type="submission" date="2017-08" db="EMBL/GenBank/DDBJ databases">
        <title>Pleomorphomonas carboxidotrophicus sp. nov., a new mesophilic hydrogenogenic carboxidotroph.</title>
        <authorList>
            <person name="Esquivel-Elizondo S."/>
            <person name="Krajmalnik-Brown R."/>
            <person name="Maldonado J."/>
        </authorList>
    </citation>
    <scope>NUCLEOTIDE SEQUENCE [LARGE SCALE GENOMIC DNA]</scope>
    <source>
        <strain evidence="10 11">SVCO-16</strain>
    </source>
</reference>
<dbReference type="NCBIfam" id="TIGR02512">
    <property type="entry name" value="FeFe_hydrog_A"/>
    <property type="match status" value="1"/>
</dbReference>
<dbReference type="SMART" id="SM00929">
    <property type="entry name" value="NADH-G_4Fe-4S_3"/>
    <property type="match status" value="1"/>
</dbReference>
<dbReference type="SUPFAM" id="SSF53920">
    <property type="entry name" value="Fe-only hydrogenase"/>
    <property type="match status" value="1"/>
</dbReference>
<comment type="caution">
    <text evidence="10">The sequence shown here is derived from an EMBL/GenBank/DDBJ whole genome shotgun (WGS) entry which is preliminary data.</text>
</comment>
<evidence type="ECO:0000256" key="6">
    <source>
        <dbReference type="ARBA" id="ARBA00023014"/>
    </source>
</evidence>
<dbReference type="Gene3D" id="3.10.20.740">
    <property type="match status" value="1"/>
</dbReference>
<dbReference type="InterPro" id="IPR017900">
    <property type="entry name" value="4Fe4S_Fe_S_CS"/>
</dbReference>
<dbReference type="InterPro" id="IPR004108">
    <property type="entry name" value="Fe_hydrogenase_lsu_C"/>
</dbReference>
<dbReference type="Pfam" id="PF10588">
    <property type="entry name" value="NADH-G_4Fe-4S_3"/>
    <property type="match status" value="1"/>
</dbReference>
<dbReference type="Proteomes" id="UP000231070">
    <property type="component" value="Unassembled WGS sequence"/>
</dbReference>
<keyword evidence="3" id="KW-0479">Metal-binding</keyword>
<dbReference type="Gene3D" id="3.40.950.10">
    <property type="entry name" value="Fe-only Hydrogenase (Larger Subunit), Chain L, domain 3"/>
    <property type="match status" value="1"/>
</dbReference>
<accession>A0A2G9WTD0</accession>
<dbReference type="InterPro" id="IPR049830">
    <property type="entry name" value="HndD"/>
</dbReference>
<dbReference type="PROSITE" id="PS51379">
    <property type="entry name" value="4FE4S_FER_2"/>
    <property type="match status" value="2"/>
</dbReference>
<evidence type="ECO:0000256" key="2">
    <source>
        <dbReference type="ARBA" id="ARBA00022485"/>
    </source>
</evidence>
<feature type="domain" description="4Fe-4S His(Cys)3-ligated-type" evidence="9">
    <location>
        <begin position="78"/>
        <end position="117"/>
    </location>
</feature>
<proteinExistence type="inferred from homology"/>
<dbReference type="PROSITE" id="PS00198">
    <property type="entry name" value="4FE4S_FER_1"/>
    <property type="match status" value="1"/>
</dbReference>
<dbReference type="AlphaFoldDB" id="A0A2G9WTD0"/>
<dbReference type="InterPro" id="IPR036991">
    <property type="entry name" value="Fe_hydrogenase_ssu_sf"/>
</dbReference>
<dbReference type="Gene3D" id="3.40.50.1780">
    <property type="match status" value="1"/>
</dbReference>
<name>A0A2G9WTD0_9HYPH</name>
<keyword evidence="2" id="KW-0004">4Fe-4S</keyword>
<dbReference type="Gene3D" id="4.10.260.20">
    <property type="entry name" value="Iron hydrogenase, small subunit"/>
    <property type="match status" value="1"/>
</dbReference>
<dbReference type="OrthoDB" id="9816402at2"/>
<dbReference type="PROSITE" id="PS51839">
    <property type="entry name" value="4FE4S_HC3"/>
    <property type="match status" value="1"/>
</dbReference>
<dbReference type="EMBL" id="NQVN01000013">
    <property type="protein sequence ID" value="PIO97969.1"/>
    <property type="molecule type" value="Genomic_DNA"/>
</dbReference>
<dbReference type="NCBIfam" id="NF040763">
    <property type="entry name" value="FeFe_hydrog_A6"/>
    <property type="match status" value="1"/>
</dbReference>
<dbReference type="InterPro" id="IPR003149">
    <property type="entry name" value="Fe_hydrogenase_ssu"/>
</dbReference>
<dbReference type="GO" id="GO:0051539">
    <property type="term" value="F:4 iron, 4 sulfur cluster binding"/>
    <property type="evidence" value="ECO:0007669"/>
    <property type="project" value="UniProtKB-KW"/>
</dbReference>
<comment type="similarity">
    <text evidence="1">Belongs to the complex I 75 kDa subunit family.</text>
</comment>
<dbReference type="SUPFAM" id="SSF54862">
    <property type="entry name" value="4Fe-4S ferredoxins"/>
    <property type="match status" value="1"/>
</dbReference>
<dbReference type="InterPro" id="IPR017896">
    <property type="entry name" value="4Fe4S_Fe-S-bd"/>
</dbReference>
<keyword evidence="4" id="KW-0677">Repeat</keyword>
<evidence type="ECO:0000256" key="3">
    <source>
        <dbReference type="ARBA" id="ARBA00022723"/>
    </source>
</evidence>
<dbReference type="FunFam" id="3.30.70.20:FF:000035">
    <property type="entry name" value="Iron hydrogenase 1"/>
    <property type="match status" value="1"/>
</dbReference>
<dbReference type="InterPro" id="IPR009016">
    <property type="entry name" value="Fe_hydrogenase"/>
</dbReference>
<protein>
    <submittedName>
        <fullName evidence="10">Ferredoxin</fullName>
    </submittedName>
</protein>
<dbReference type="InterPro" id="IPR001041">
    <property type="entry name" value="2Fe-2S_ferredoxin-type"/>
</dbReference>
<evidence type="ECO:0000313" key="10">
    <source>
        <dbReference type="EMBL" id="PIO97969.1"/>
    </source>
</evidence>
<dbReference type="Pfam" id="PF02256">
    <property type="entry name" value="Fe_hyd_SSU"/>
    <property type="match status" value="1"/>
</dbReference>
<sequence>MINATINGVPVEVAPGTTILDAARKAHVKIPTLCKHPDLEATGACGICIVKVNNTGKMLRSCCTPIDDGMDILTETPEIVEVRRGVLELTLSRHPNECLTCLRNQNCELQALAADFGMTGSELPSVVPDLPLDTSTRSIVLDPRKCVLCGRCITVCQQHQNVWALSFLNRGFKTRIAAAGDIPLADSPCVRCGQCSAHCPTGAIVEYDETVDVWNRLQDPDAYCVVQIAPAVRVAVGEAFGFPMGANLTGKIYASLRRMGFKAVFDTNFGADLTIIEEAAEFKSRLLEGTGALPLITSCCPGWVDFMEKFHGDMIDHFSSCKSPHEMVGVLSKTYYAEKMGIDPARIFVVSVMPCTAKKSEIIRSKEMSSSGYQDVDVSLTTREFARMIKQSGIDFVGIPEEQPDHMLGAYTGAGTIFGATGGVMEAALRTAHYYVTGEDAPRVDFEMTRGLKGVKEGKLTVAGKEIRVAVAHGLANVEQVLEKVRTAREAGEELPYHFIEVMACAGGCVGGGGQPYGATNELRTKRAAGLYQEDQAGLWRCSHHNPYIKELYADFLGDIGSHKAHDLLHTGYQVLPEYKR</sequence>
<dbReference type="GO" id="GO:0005506">
    <property type="term" value="F:iron ion binding"/>
    <property type="evidence" value="ECO:0007669"/>
    <property type="project" value="InterPro"/>
</dbReference>
<keyword evidence="5" id="KW-0408">Iron</keyword>
<evidence type="ECO:0000259" key="9">
    <source>
        <dbReference type="PROSITE" id="PS51839"/>
    </source>
</evidence>